<evidence type="ECO:0000313" key="1">
    <source>
        <dbReference type="EMBL" id="KAJ8310576.1"/>
    </source>
</evidence>
<dbReference type="Proteomes" id="UP001217089">
    <property type="component" value="Unassembled WGS sequence"/>
</dbReference>
<comment type="caution">
    <text evidence="1">The sequence shown here is derived from an EMBL/GenBank/DDBJ whole genome shotgun (WGS) entry which is preliminary data.</text>
</comment>
<accession>A0ABQ9F1Z0</accession>
<proteinExistence type="predicted"/>
<name>A0ABQ9F1Z0_TEGGR</name>
<reference evidence="1 2" key="1">
    <citation type="submission" date="2022-12" db="EMBL/GenBank/DDBJ databases">
        <title>Chromosome-level genome of Tegillarca granosa.</title>
        <authorList>
            <person name="Kim J."/>
        </authorList>
    </citation>
    <scope>NUCLEOTIDE SEQUENCE [LARGE SCALE GENOMIC DNA]</scope>
    <source>
        <strain evidence="1">Teg-2019</strain>
        <tissue evidence="1">Adductor muscle</tissue>
    </source>
</reference>
<dbReference type="EMBL" id="JARBDR010000640">
    <property type="protein sequence ID" value="KAJ8310576.1"/>
    <property type="molecule type" value="Genomic_DNA"/>
</dbReference>
<organism evidence="1 2">
    <name type="scientific">Tegillarca granosa</name>
    <name type="common">Malaysian cockle</name>
    <name type="synonym">Anadara granosa</name>
    <dbReference type="NCBI Taxonomy" id="220873"/>
    <lineage>
        <taxon>Eukaryota</taxon>
        <taxon>Metazoa</taxon>
        <taxon>Spiralia</taxon>
        <taxon>Lophotrochozoa</taxon>
        <taxon>Mollusca</taxon>
        <taxon>Bivalvia</taxon>
        <taxon>Autobranchia</taxon>
        <taxon>Pteriomorphia</taxon>
        <taxon>Arcoida</taxon>
        <taxon>Arcoidea</taxon>
        <taxon>Arcidae</taxon>
        <taxon>Tegillarca</taxon>
    </lineage>
</organism>
<protein>
    <submittedName>
        <fullName evidence="1">Uncharacterized protein</fullName>
    </submittedName>
</protein>
<evidence type="ECO:0000313" key="2">
    <source>
        <dbReference type="Proteomes" id="UP001217089"/>
    </source>
</evidence>
<gene>
    <name evidence="1" type="ORF">KUTeg_012441</name>
</gene>
<keyword evidence="2" id="KW-1185">Reference proteome</keyword>
<sequence length="96" mass="11149">MKSGMEWLIIYPFQVSSTYPGKVFLKKCDDDESETTFTLVKRSVDQVPLNRPDPVTPKGLSRDRQKYLFKSVRPYVRPMFSGHYMPSTVRGVIFIL</sequence>